<proteinExistence type="predicted"/>
<gene>
    <name evidence="2" type="ORF">DPMN_123373</name>
</gene>
<dbReference type="Proteomes" id="UP000828390">
    <property type="component" value="Unassembled WGS sequence"/>
</dbReference>
<evidence type="ECO:0000313" key="2">
    <source>
        <dbReference type="EMBL" id="KAH3821608.1"/>
    </source>
</evidence>
<keyword evidence="3" id="KW-1185">Reference proteome</keyword>
<dbReference type="EMBL" id="JAIWYP010000005">
    <property type="protein sequence ID" value="KAH3821608.1"/>
    <property type="molecule type" value="Genomic_DNA"/>
</dbReference>
<protein>
    <recommendedName>
        <fullName evidence="4">Ribosomal protein L2</fullName>
    </recommendedName>
</protein>
<evidence type="ECO:0000313" key="3">
    <source>
        <dbReference type="Proteomes" id="UP000828390"/>
    </source>
</evidence>
<reference evidence="2" key="1">
    <citation type="journal article" date="2019" name="bioRxiv">
        <title>The Genome of the Zebra Mussel, Dreissena polymorpha: A Resource for Invasive Species Research.</title>
        <authorList>
            <person name="McCartney M.A."/>
            <person name="Auch B."/>
            <person name="Kono T."/>
            <person name="Mallez S."/>
            <person name="Zhang Y."/>
            <person name="Obille A."/>
            <person name="Becker A."/>
            <person name="Abrahante J.E."/>
            <person name="Garbe J."/>
            <person name="Badalamenti J.P."/>
            <person name="Herman A."/>
            <person name="Mangelson H."/>
            <person name="Liachko I."/>
            <person name="Sullivan S."/>
            <person name="Sone E.D."/>
            <person name="Koren S."/>
            <person name="Silverstein K.A.T."/>
            <person name="Beckman K.B."/>
            <person name="Gohl D.M."/>
        </authorList>
    </citation>
    <scope>NUCLEOTIDE SEQUENCE</scope>
    <source>
        <strain evidence="2">Duluth1</strain>
        <tissue evidence="2">Whole animal</tissue>
    </source>
</reference>
<reference evidence="2" key="2">
    <citation type="submission" date="2020-11" db="EMBL/GenBank/DDBJ databases">
        <authorList>
            <person name="McCartney M.A."/>
            <person name="Auch B."/>
            <person name="Kono T."/>
            <person name="Mallez S."/>
            <person name="Becker A."/>
            <person name="Gohl D.M."/>
            <person name="Silverstein K.A.T."/>
            <person name="Koren S."/>
            <person name="Bechman K.B."/>
            <person name="Herman A."/>
            <person name="Abrahante J.E."/>
            <person name="Garbe J."/>
        </authorList>
    </citation>
    <scope>NUCLEOTIDE SEQUENCE</scope>
    <source>
        <strain evidence="2">Duluth1</strain>
        <tissue evidence="2">Whole animal</tissue>
    </source>
</reference>
<name>A0A9D4GTL9_DREPO</name>
<feature type="compositionally biased region" description="Basic residues" evidence="1">
    <location>
        <begin position="1"/>
        <end position="10"/>
    </location>
</feature>
<accession>A0A9D4GTL9</accession>
<evidence type="ECO:0008006" key="4">
    <source>
        <dbReference type="Google" id="ProtNLM"/>
    </source>
</evidence>
<evidence type="ECO:0000256" key="1">
    <source>
        <dbReference type="SAM" id="MobiDB-lite"/>
    </source>
</evidence>
<organism evidence="2 3">
    <name type="scientific">Dreissena polymorpha</name>
    <name type="common">Zebra mussel</name>
    <name type="synonym">Mytilus polymorpha</name>
    <dbReference type="NCBI Taxonomy" id="45954"/>
    <lineage>
        <taxon>Eukaryota</taxon>
        <taxon>Metazoa</taxon>
        <taxon>Spiralia</taxon>
        <taxon>Lophotrochozoa</taxon>
        <taxon>Mollusca</taxon>
        <taxon>Bivalvia</taxon>
        <taxon>Autobranchia</taxon>
        <taxon>Heteroconchia</taxon>
        <taxon>Euheterodonta</taxon>
        <taxon>Imparidentia</taxon>
        <taxon>Neoheterodontei</taxon>
        <taxon>Myida</taxon>
        <taxon>Dreissenoidea</taxon>
        <taxon>Dreissenidae</taxon>
        <taxon>Dreissena</taxon>
    </lineage>
</organism>
<feature type="compositionally biased region" description="Basic and acidic residues" evidence="1">
    <location>
        <begin position="19"/>
        <end position="31"/>
    </location>
</feature>
<comment type="caution">
    <text evidence="2">The sequence shown here is derived from an EMBL/GenBank/DDBJ whole genome shotgun (WGS) entry which is preliminary data.</text>
</comment>
<sequence length="51" mass="5451">MGGKTRHKGNLKGNPAAHGVRERTSYRKGEATPKGICSGFTPSKTNCRLHG</sequence>
<feature type="region of interest" description="Disordered" evidence="1">
    <location>
        <begin position="1"/>
        <end position="37"/>
    </location>
</feature>
<dbReference type="AlphaFoldDB" id="A0A9D4GTL9"/>